<evidence type="ECO:0000313" key="2">
    <source>
        <dbReference type="EMBL" id="RUS34750.1"/>
    </source>
</evidence>
<proteinExistence type="predicted"/>
<accession>A0A433QY67</accession>
<dbReference type="EMBL" id="RBNJ01000343">
    <property type="protein sequence ID" value="RUS34750.1"/>
    <property type="molecule type" value="Genomic_DNA"/>
</dbReference>
<keyword evidence="3" id="KW-1185">Reference proteome</keyword>
<evidence type="ECO:0000313" key="3">
    <source>
        <dbReference type="Proteomes" id="UP000274822"/>
    </source>
</evidence>
<sequence>MLLADKTIYIEYLEEYNNQFRYTFLRPRFLESRLFLTCSVHTTTFIHDLFGPLYIGKHPTPWHNKHMVMKFDLSFIDVSSWDMMNMGFNDYINSVIENFVVKYQRELGFPEIGNVINTQNATSSLNKIIALVGSRNHTLFVGVDEYEQQHVHRHSDRVGRGYIQESYRG</sequence>
<dbReference type="AlphaFoldDB" id="A0A433QY67"/>
<reference evidence="2 3" key="1">
    <citation type="journal article" date="2018" name="New Phytol.">
        <title>Phylogenomics of Endogonaceae and evolution of mycorrhizas within Mucoromycota.</title>
        <authorList>
            <person name="Chang Y."/>
            <person name="Desiro A."/>
            <person name="Na H."/>
            <person name="Sandor L."/>
            <person name="Lipzen A."/>
            <person name="Clum A."/>
            <person name="Barry K."/>
            <person name="Grigoriev I.V."/>
            <person name="Martin F.M."/>
            <person name="Stajich J.E."/>
            <person name="Smith M.E."/>
            <person name="Bonito G."/>
            <person name="Spatafora J.W."/>
        </authorList>
    </citation>
    <scope>NUCLEOTIDE SEQUENCE [LARGE SCALE GENOMIC DNA]</scope>
    <source>
        <strain evidence="2 3">AD002</strain>
    </source>
</reference>
<evidence type="ECO:0000259" key="1">
    <source>
        <dbReference type="Pfam" id="PF09820"/>
    </source>
</evidence>
<comment type="caution">
    <text evidence="2">The sequence shown here is derived from an EMBL/GenBank/DDBJ whole genome shotgun (WGS) entry which is preliminary data.</text>
</comment>
<protein>
    <recommendedName>
        <fullName evidence="1">AAA-ATPase-like domain-containing protein</fullName>
    </recommendedName>
</protein>
<dbReference type="Pfam" id="PF09820">
    <property type="entry name" value="AAA-ATPase_like"/>
    <property type="match status" value="1"/>
</dbReference>
<organism evidence="2 3">
    <name type="scientific">Jimgerdemannia flammicorona</name>
    <dbReference type="NCBI Taxonomy" id="994334"/>
    <lineage>
        <taxon>Eukaryota</taxon>
        <taxon>Fungi</taxon>
        <taxon>Fungi incertae sedis</taxon>
        <taxon>Mucoromycota</taxon>
        <taxon>Mucoromycotina</taxon>
        <taxon>Endogonomycetes</taxon>
        <taxon>Endogonales</taxon>
        <taxon>Endogonaceae</taxon>
        <taxon>Jimgerdemannia</taxon>
    </lineage>
</organism>
<dbReference type="InterPro" id="IPR018631">
    <property type="entry name" value="AAA-ATPase-like_dom"/>
</dbReference>
<dbReference type="Proteomes" id="UP000274822">
    <property type="component" value="Unassembled WGS sequence"/>
</dbReference>
<feature type="domain" description="AAA-ATPase-like" evidence="1">
    <location>
        <begin position="4"/>
        <end position="153"/>
    </location>
</feature>
<name>A0A433QY67_9FUNG</name>
<gene>
    <name evidence="2" type="ORF">BC938DRAFT_478745</name>
</gene>